<keyword evidence="6" id="KW-0408">Iron</keyword>
<accession>A0A0A9BD64</accession>
<protein>
    <submittedName>
        <fullName evidence="7">Uncharacterized protein</fullName>
    </submittedName>
</protein>
<keyword evidence="5" id="KW-0560">Oxidoreductase</keyword>
<dbReference type="GO" id="GO:0046872">
    <property type="term" value="F:metal ion binding"/>
    <property type="evidence" value="ECO:0007669"/>
    <property type="project" value="UniProtKB-KW"/>
</dbReference>
<keyword evidence="4" id="KW-0809">Transit peptide</keyword>
<reference evidence="7" key="2">
    <citation type="journal article" date="2015" name="Data Brief">
        <title>Shoot transcriptome of the giant reed, Arundo donax.</title>
        <authorList>
            <person name="Barrero R.A."/>
            <person name="Guerrero F.D."/>
            <person name="Moolhuijzen P."/>
            <person name="Goolsby J.A."/>
            <person name="Tidwell J."/>
            <person name="Bellgard S.E."/>
            <person name="Bellgard M.I."/>
        </authorList>
    </citation>
    <scope>NUCLEOTIDE SEQUENCE</scope>
    <source>
        <tissue evidence="7">Shoot tissue taken approximately 20 cm above the soil surface</tissue>
    </source>
</reference>
<evidence type="ECO:0000313" key="7">
    <source>
        <dbReference type="EMBL" id="JAD60083.1"/>
    </source>
</evidence>
<evidence type="ECO:0000256" key="6">
    <source>
        <dbReference type="ARBA" id="ARBA00023004"/>
    </source>
</evidence>
<organism evidence="7">
    <name type="scientific">Arundo donax</name>
    <name type="common">Giant reed</name>
    <name type="synonym">Donax arundinaceus</name>
    <dbReference type="NCBI Taxonomy" id="35708"/>
    <lineage>
        <taxon>Eukaryota</taxon>
        <taxon>Viridiplantae</taxon>
        <taxon>Streptophyta</taxon>
        <taxon>Embryophyta</taxon>
        <taxon>Tracheophyta</taxon>
        <taxon>Spermatophyta</taxon>
        <taxon>Magnoliopsida</taxon>
        <taxon>Liliopsida</taxon>
        <taxon>Poales</taxon>
        <taxon>Poaceae</taxon>
        <taxon>PACMAD clade</taxon>
        <taxon>Arundinoideae</taxon>
        <taxon>Arundineae</taxon>
        <taxon>Arundo</taxon>
    </lineage>
</organism>
<comment type="similarity">
    <text evidence="2">Belongs to the carotenoid oxygenase family.</text>
</comment>
<dbReference type="Pfam" id="PF03055">
    <property type="entry name" value="RPE65"/>
    <property type="match status" value="1"/>
</dbReference>
<sequence>MQYHWLCEDQFCSGAGFVPRVGGSHEDDGWIISFVHNEKTNTSQASFYCTILHTASPFSIRTIHEANVGSFIFLCYRCTLLMPKDLKMLLLL</sequence>
<dbReference type="GO" id="GO:0016702">
    <property type="term" value="F:oxidoreductase activity, acting on single donors with incorporation of molecular oxygen, incorporation of two atoms of oxygen"/>
    <property type="evidence" value="ECO:0007669"/>
    <property type="project" value="InterPro"/>
</dbReference>
<name>A0A0A9BD64_ARUDO</name>
<dbReference type="InterPro" id="IPR004294">
    <property type="entry name" value="Carotenoid_Oase"/>
</dbReference>
<evidence type="ECO:0000256" key="5">
    <source>
        <dbReference type="ARBA" id="ARBA00022964"/>
    </source>
</evidence>
<reference evidence="7" key="1">
    <citation type="submission" date="2014-09" db="EMBL/GenBank/DDBJ databases">
        <authorList>
            <person name="Magalhaes I.L.F."/>
            <person name="Oliveira U."/>
            <person name="Santos F.R."/>
            <person name="Vidigal T.H.D.A."/>
            <person name="Brescovit A.D."/>
            <person name="Santos A.J."/>
        </authorList>
    </citation>
    <scope>NUCLEOTIDE SEQUENCE</scope>
    <source>
        <tissue evidence="7">Shoot tissue taken approximately 20 cm above the soil surface</tissue>
    </source>
</reference>
<evidence type="ECO:0000256" key="1">
    <source>
        <dbReference type="ARBA" id="ARBA00001954"/>
    </source>
</evidence>
<dbReference type="AlphaFoldDB" id="A0A0A9BD64"/>
<evidence type="ECO:0000256" key="4">
    <source>
        <dbReference type="ARBA" id="ARBA00022946"/>
    </source>
</evidence>
<keyword evidence="3" id="KW-0479">Metal-binding</keyword>
<proteinExistence type="inferred from homology"/>
<keyword evidence="5" id="KW-0223">Dioxygenase</keyword>
<evidence type="ECO:0000256" key="2">
    <source>
        <dbReference type="ARBA" id="ARBA00006787"/>
    </source>
</evidence>
<evidence type="ECO:0000256" key="3">
    <source>
        <dbReference type="ARBA" id="ARBA00022723"/>
    </source>
</evidence>
<dbReference type="EMBL" id="GBRH01237812">
    <property type="protein sequence ID" value="JAD60083.1"/>
    <property type="molecule type" value="Transcribed_RNA"/>
</dbReference>
<comment type="cofactor">
    <cofactor evidence="1">
        <name>Fe(2+)</name>
        <dbReference type="ChEBI" id="CHEBI:29033"/>
    </cofactor>
</comment>